<organism evidence="8 9">
    <name type="scientific">Yoonia rhodophyticola</name>
    <dbReference type="NCBI Taxonomy" id="3137370"/>
    <lineage>
        <taxon>Bacteria</taxon>
        <taxon>Pseudomonadati</taxon>
        <taxon>Pseudomonadota</taxon>
        <taxon>Alphaproteobacteria</taxon>
        <taxon>Rhodobacterales</taxon>
        <taxon>Paracoccaceae</taxon>
        <taxon>Yoonia</taxon>
    </lineage>
</organism>
<evidence type="ECO:0000256" key="5">
    <source>
        <dbReference type="ARBA" id="ARBA00022989"/>
    </source>
</evidence>
<dbReference type="Proteomes" id="UP001470809">
    <property type="component" value="Chromosome"/>
</dbReference>
<name>A0AAN0M8Y0_9RHOB</name>
<keyword evidence="8" id="KW-0282">Flagellum</keyword>
<dbReference type="InterPro" id="IPR002191">
    <property type="entry name" value="Bac_export_3"/>
</dbReference>
<keyword evidence="6 7" id="KW-0472">Membrane</keyword>
<comment type="subcellular location">
    <subcellularLocation>
        <location evidence="1">Cell membrane</location>
        <topology evidence="1">Multi-pass membrane protein</topology>
    </subcellularLocation>
</comment>
<evidence type="ECO:0000256" key="2">
    <source>
        <dbReference type="ARBA" id="ARBA00006156"/>
    </source>
</evidence>
<keyword evidence="8" id="KW-0969">Cilium</keyword>
<keyword evidence="3" id="KW-1003">Cell membrane</keyword>
<keyword evidence="5 7" id="KW-1133">Transmembrane helix</keyword>
<evidence type="ECO:0000313" key="9">
    <source>
        <dbReference type="Proteomes" id="UP001470809"/>
    </source>
</evidence>
<feature type="transmembrane region" description="Helical" evidence="7">
    <location>
        <begin position="6"/>
        <end position="35"/>
    </location>
</feature>
<dbReference type="EMBL" id="CP151767">
    <property type="protein sequence ID" value="WZU67160.1"/>
    <property type="molecule type" value="Genomic_DNA"/>
</dbReference>
<evidence type="ECO:0000256" key="7">
    <source>
        <dbReference type="SAM" id="Phobius"/>
    </source>
</evidence>
<dbReference type="KEGG" id="yrh:AABB31_19715"/>
<dbReference type="PANTHER" id="PTHR34040:SF7">
    <property type="entry name" value="SURFACE PRESENTATION OF ANTIGENS PROTEIN SPAQ"/>
    <property type="match status" value="1"/>
</dbReference>
<comment type="similarity">
    <text evidence="2">Belongs to the FliQ/MopD/SpaQ family.</text>
</comment>
<keyword evidence="4 7" id="KW-0812">Transmembrane</keyword>
<reference evidence="8" key="1">
    <citation type="submission" date="2024-08" db="EMBL/GenBank/DDBJ databases">
        <title>Phylogenomic analyses of a clade within the roseobacter group suggest taxonomic reassignments of species of the genera Aestuariivita, Citreicella, Loktanella, Nautella, Pelagibaca, Ruegeria, Thalassobius, Thiobacimonas and Tropicibacter, and the proposal o.</title>
        <authorList>
            <person name="Jeon C.O."/>
        </authorList>
    </citation>
    <scope>NUCLEOTIDE SEQUENCE</scope>
    <source>
        <strain evidence="8">SS1-5</strain>
    </source>
</reference>
<evidence type="ECO:0000256" key="1">
    <source>
        <dbReference type="ARBA" id="ARBA00004651"/>
    </source>
</evidence>
<dbReference type="GO" id="GO:0009306">
    <property type="term" value="P:protein secretion"/>
    <property type="evidence" value="ECO:0007669"/>
    <property type="project" value="InterPro"/>
</dbReference>
<keyword evidence="9" id="KW-1185">Reference proteome</keyword>
<dbReference type="PANTHER" id="PTHR34040">
    <property type="entry name" value="FLAGELLAR BIOSYNTHETIC PROTEIN FLIQ"/>
    <property type="match status" value="1"/>
</dbReference>
<gene>
    <name evidence="8" type="ORF">AABB31_19715</name>
</gene>
<feature type="transmembrane region" description="Helical" evidence="7">
    <location>
        <begin position="55"/>
        <end position="74"/>
    </location>
</feature>
<accession>A0AAN0M8Y0</accession>
<keyword evidence="8" id="KW-0966">Cell projection</keyword>
<evidence type="ECO:0000256" key="6">
    <source>
        <dbReference type="ARBA" id="ARBA00023136"/>
    </source>
</evidence>
<dbReference type="AlphaFoldDB" id="A0AAN0M8Y0"/>
<sequence>MAEGTFAHYLIAFMMNVVLLAGLPLAVATVSGLIVSIIQAVTQIQDQTLSQTMKIVAITAMLLSFGGSLVAPLLSSTRELFSSFGNLGF</sequence>
<evidence type="ECO:0000313" key="8">
    <source>
        <dbReference type="EMBL" id="WZU67160.1"/>
    </source>
</evidence>
<dbReference type="Pfam" id="PF01313">
    <property type="entry name" value="Bac_export_3"/>
    <property type="match status" value="1"/>
</dbReference>
<proteinExistence type="inferred from homology"/>
<evidence type="ECO:0000256" key="3">
    <source>
        <dbReference type="ARBA" id="ARBA00022475"/>
    </source>
</evidence>
<dbReference type="GO" id="GO:0005886">
    <property type="term" value="C:plasma membrane"/>
    <property type="evidence" value="ECO:0007669"/>
    <property type="project" value="UniProtKB-SubCell"/>
</dbReference>
<dbReference type="PRINTS" id="PR00952">
    <property type="entry name" value="TYPE3IMQPROT"/>
</dbReference>
<dbReference type="RefSeq" id="WP_342076472.1">
    <property type="nucleotide sequence ID" value="NZ_CP151767.2"/>
</dbReference>
<evidence type="ECO:0000256" key="4">
    <source>
        <dbReference type="ARBA" id="ARBA00022692"/>
    </source>
</evidence>
<protein>
    <submittedName>
        <fullName evidence="8">Flagellar biosynthetic protein FliQ</fullName>
    </submittedName>
</protein>